<dbReference type="SUPFAM" id="SSF56801">
    <property type="entry name" value="Acetyl-CoA synthetase-like"/>
    <property type="match status" value="1"/>
</dbReference>
<dbReference type="InterPro" id="IPR020845">
    <property type="entry name" value="AMP-binding_CS"/>
</dbReference>
<gene>
    <name evidence="5" type="ORF">IAB75_06145</name>
</gene>
<dbReference type="PROSITE" id="PS00455">
    <property type="entry name" value="AMP_BINDING"/>
    <property type="match status" value="1"/>
</dbReference>
<dbReference type="Gene3D" id="3.40.50.12780">
    <property type="entry name" value="N-terminal domain of ligase-like"/>
    <property type="match status" value="1"/>
</dbReference>
<comment type="catalytic activity">
    <reaction evidence="3">
        <text>a long-chain fatty acid + ATP + CoA = a long-chain fatty acyl-CoA + AMP + diphosphate</text>
        <dbReference type="Rhea" id="RHEA:15421"/>
        <dbReference type="ChEBI" id="CHEBI:30616"/>
        <dbReference type="ChEBI" id="CHEBI:33019"/>
        <dbReference type="ChEBI" id="CHEBI:57287"/>
        <dbReference type="ChEBI" id="CHEBI:57560"/>
        <dbReference type="ChEBI" id="CHEBI:83139"/>
        <dbReference type="ChEBI" id="CHEBI:456215"/>
        <dbReference type="EC" id="6.2.1.3"/>
    </reaction>
    <physiologicalReaction direction="left-to-right" evidence="3">
        <dbReference type="Rhea" id="RHEA:15422"/>
    </physiologicalReaction>
</comment>
<keyword evidence="2" id="KW-0067">ATP-binding</keyword>
<dbReference type="Gene3D" id="3.30.300.30">
    <property type="match status" value="1"/>
</dbReference>
<dbReference type="Pfam" id="PF23562">
    <property type="entry name" value="AMP-binding_C_3"/>
    <property type="match status" value="1"/>
</dbReference>
<comment type="caution">
    <text evidence="5">The sequence shown here is derived from an EMBL/GenBank/DDBJ whole genome shotgun (WGS) entry which is preliminary data.</text>
</comment>
<reference evidence="5" key="2">
    <citation type="journal article" date="2021" name="PeerJ">
        <title>Extensive microbial diversity within the chicken gut microbiome revealed by metagenomics and culture.</title>
        <authorList>
            <person name="Gilroy R."/>
            <person name="Ravi A."/>
            <person name="Getino M."/>
            <person name="Pursley I."/>
            <person name="Horton D.L."/>
            <person name="Alikhan N.F."/>
            <person name="Baker D."/>
            <person name="Gharbi K."/>
            <person name="Hall N."/>
            <person name="Watson M."/>
            <person name="Adriaenssens E.M."/>
            <person name="Foster-Nyarko E."/>
            <person name="Jarju S."/>
            <person name="Secka A."/>
            <person name="Antonio M."/>
            <person name="Oren A."/>
            <person name="Chaudhuri R.R."/>
            <person name="La Ragione R."/>
            <person name="Hildebrand F."/>
            <person name="Pallen M.J."/>
        </authorList>
    </citation>
    <scope>NUCLEOTIDE SEQUENCE</scope>
    <source>
        <strain evidence="5">G3-8215</strain>
    </source>
</reference>
<evidence type="ECO:0000256" key="2">
    <source>
        <dbReference type="ARBA" id="ARBA00022840"/>
    </source>
</evidence>
<evidence type="ECO:0000313" key="5">
    <source>
        <dbReference type="EMBL" id="MBO8483679.1"/>
    </source>
</evidence>
<dbReference type="InterPro" id="IPR000873">
    <property type="entry name" value="AMP-dep_synth/lig_dom"/>
</dbReference>
<dbReference type="Proteomes" id="UP000725002">
    <property type="component" value="Unassembled WGS sequence"/>
</dbReference>
<dbReference type="AlphaFoldDB" id="A0A940DSE8"/>
<reference evidence="5" key="1">
    <citation type="submission" date="2020-10" db="EMBL/GenBank/DDBJ databases">
        <authorList>
            <person name="Gilroy R."/>
        </authorList>
    </citation>
    <scope>NUCLEOTIDE SEQUENCE</scope>
    <source>
        <strain evidence="5">G3-8215</strain>
    </source>
</reference>
<evidence type="ECO:0000313" key="6">
    <source>
        <dbReference type="Proteomes" id="UP000725002"/>
    </source>
</evidence>
<dbReference type="EMBL" id="JADILV010000041">
    <property type="protein sequence ID" value="MBO8483679.1"/>
    <property type="molecule type" value="Genomic_DNA"/>
</dbReference>
<evidence type="ECO:0000256" key="1">
    <source>
        <dbReference type="ARBA" id="ARBA00022741"/>
    </source>
</evidence>
<dbReference type="InterPro" id="IPR042099">
    <property type="entry name" value="ANL_N_sf"/>
</dbReference>
<evidence type="ECO:0000259" key="4">
    <source>
        <dbReference type="Pfam" id="PF00501"/>
    </source>
</evidence>
<organism evidence="5 6">
    <name type="scientific">Candidatus Cryptobacteroides avicola</name>
    <dbReference type="NCBI Taxonomy" id="2840757"/>
    <lineage>
        <taxon>Bacteria</taxon>
        <taxon>Pseudomonadati</taxon>
        <taxon>Bacteroidota</taxon>
        <taxon>Bacteroidia</taxon>
        <taxon>Bacteroidales</taxon>
        <taxon>Candidatus Cryptobacteroides</taxon>
    </lineage>
</organism>
<dbReference type="PANTHER" id="PTHR43272">
    <property type="entry name" value="LONG-CHAIN-FATTY-ACID--COA LIGASE"/>
    <property type="match status" value="1"/>
</dbReference>
<proteinExistence type="predicted"/>
<feature type="domain" description="AMP-dependent synthetase/ligase" evidence="4">
    <location>
        <begin position="8"/>
        <end position="406"/>
    </location>
</feature>
<dbReference type="GO" id="GO:0005524">
    <property type="term" value="F:ATP binding"/>
    <property type="evidence" value="ECO:0007669"/>
    <property type="project" value="UniProtKB-KW"/>
</dbReference>
<dbReference type="GO" id="GO:0016020">
    <property type="term" value="C:membrane"/>
    <property type="evidence" value="ECO:0007669"/>
    <property type="project" value="TreeGrafter"/>
</dbReference>
<protein>
    <submittedName>
        <fullName evidence="5">AMP-binding protein</fullName>
    </submittedName>
</protein>
<accession>A0A940DSE8</accession>
<evidence type="ECO:0000256" key="3">
    <source>
        <dbReference type="ARBA" id="ARBA00024484"/>
    </source>
</evidence>
<keyword evidence="1" id="KW-0547">Nucleotide-binding</keyword>
<dbReference type="GO" id="GO:0004467">
    <property type="term" value="F:long-chain fatty acid-CoA ligase activity"/>
    <property type="evidence" value="ECO:0007669"/>
    <property type="project" value="UniProtKB-EC"/>
</dbReference>
<dbReference type="InterPro" id="IPR045851">
    <property type="entry name" value="AMP-bd_C_sf"/>
</dbReference>
<name>A0A940DSE8_9BACT</name>
<sequence length="547" mass="60556">MKHYFTRLQEQIREHWDAPALSDYKGESFTFGDLAAHIEKFHIFFESAGVKRGDKIAICARNSARWAVSFLAANTYEAVTVPILSDFHPDSVNSLVDHSDSIVLITDNDIWKKLDISKMPKVKGVMSTSDFTLLYSSDPAIEASVASLDGIFAGRHPEGFGPSDVSYPTDNDKDIALINYTSGTTSAPKGVMIRYESISSNIEFGLDFMPCSFGETIVSMLPLAHMYGMAFEFLYPLCGGVHVYFLGKTPTPTLLLGAMAAVKPYLVVTVPLVMEKVFKGSILPVLKKPAVRFLTKIPGINSIIFKKIREKVMSAFGGNVRMIIMGGAALNPEVESWFRKFRLPYTVGYGMTECAPLLGYEHWTKFVPKSCGKCVERVEVRIDSEDPQHVAGEIQARGVNIMSGYYKNPEATQASFTEDGWLKTGDLGVIDAQGNIFIRGRSKNMILSSNGQNIYPEEVEAVVNNQPYVVESVVVDRGAKLVALVYMDKDKMSADGLGQDAVKAVLDRIVADVNRSMPSYSKLAKIEVVDQPFEKTPKMSIKRFLYK</sequence>
<dbReference type="Pfam" id="PF00501">
    <property type="entry name" value="AMP-binding"/>
    <property type="match status" value="1"/>
</dbReference>
<dbReference type="PANTHER" id="PTHR43272:SF33">
    <property type="entry name" value="AMP-BINDING DOMAIN-CONTAINING PROTEIN-RELATED"/>
    <property type="match status" value="1"/>
</dbReference>